<dbReference type="Proteomes" id="UP000009888">
    <property type="component" value="Unassembled WGS sequence"/>
</dbReference>
<feature type="region of interest" description="Disordered" evidence="1">
    <location>
        <begin position="234"/>
        <end position="306"/>
    </location>
</feature>
<evidence type="ECO:0000256" key="1">
    <source>
        <dbReference type="SAM" id="MobiDB-lite"/>
    </source>
</evidence>
<accession>K9EH02</accession>
<dbReference type="AlphaFoldDB" id="K9EH02"/>
<dbReference type="PATRIC" id="fig|883066.3.peg.704"/>
<sequence>MKIKYALAALAATVLALTGCSGNSSAGNSDDVVQTVIDQVTHNPAFNLAALGTEEARKAKALDVTSTVMISPVNDDAAASGEPSDGASPTNNAPQQTVIKISTNPKNNLIKLTAPSRGSETNMYFESEDGQTFMAYANFDDQWLKQQMPASVIEQYNSAFGNTSPAEASAYTTTQTDDGWDVSTPYTVDGNESYEGTVTYHLDKKQNITGITSDITFSSSSRGKHHLVSETAVTDAADPISLPDEARNAPEQPAATSPDSGASSSDSSAGSDNSADSSVTAAPSPRSEMPTAVPTEKTTPVERPTE</sequence>
<evidence type="ECO:0000313" key="3">
    <source>
        <dbReference type="EMBL" id="EKU95898.1"/>
    </source>
</evidence>
<protein>
    <submittedName>
        <fullName evidence="3">Uncharacterized protein</fullName>
    </submittedName>
</protein>
<keyword evidence="4" id="KW-1185">Reference proteome</keyword>
<dbReference type="EMBL" id="AGWL01000002">
    <property type="protein sequence ID" value="EKU95898.1"/>
    <property type="molecule type" value="Genomic_DNA"/>
</dbReference>
<reference evidence="3 4" key="1">
    <citation type="submission" date="2012-09" db="EMBL/GenBank/DDBJ databases">
        <title>The Genome Sequence of Actinobaculum massiliae ACS-171-V-COL2.</title>
        <authorList>
            <consortium name="The Broad Institute Genome Sequencing Platform"/>
            <person name="Earl A."/>
            <person name="Ward D."/>
            <person name="Feldgarden M."/>
            <person name="Gevers D."/>
            <person name="Saerens B."/>
            <person name="Vaneechoutte M."/>
            <person name="Walker B."/>
            <person name="Young S.K."/>
            <person name="Zeng Q."/>
            <person name="Gargeya S."/>
            <person name="Fitzgerald M."/>
            <person name="Haas B."/>
            <person name="Abouelleil A."/>
            <person name="Alvarado L."/>
            <person name="Arachchi H.M."/>
            <person name="Berlin A."/>
            <person name="Chapman S.B."/>
            <person name="Goldberg J."/>
            <person name="Griggs A."/>
            <person name="Gujja S."/>
            <person name="Hansen M."/>
            <person name="Howarth C."/>
            <person name="Imamovic A."/>
            <person name="Larimer J."/>
            <person name="McCowen C."/>
            <person name="Montmayeur A."/>
            <person name="Murphy C."/>
            <person name="Neiman D."/>
            <person name="Pearson M."/>
            <person name="Priest M."/>
            <person name="Roberts A."/>
            <person name="Saif S."/>
            <person name="Shea T."/>
            <person name="Sisk P."/>
            <person name="Sykes S."/>
            <person name="Wortman J."/>
            <person name="Nusbaum C."/>
            <person name="Birren B."/>
        </authorList>
    </citation>
    <scope>NUCLEOTIDE SEQUENCE [LARGE SCALE GENOMIC DNA]</scope>
    <source>
        <strain evidence="4">ACS-171-V-Col2</strain>
    </source>
</reference>
<dbReference type="HOGENOM" id="CLU_908015_0_0_11"/>
<dbReference type="STRING" id="202789.GCA_001457435_01447"/>
<feature type="signal peptide" evidence="2">
    <location>
        <begin position="1"/>
        <end position="26"/>
    </location>
</feature>
<feature type="chain" id="PRO_5003929097" evidence="2">
    <location>
        <begin position="27"/>
        <end position="306"/>
    </location>
</feature>
<dbReference type="PROSITE" id="PS51257">
    <property type="entry name" value="PROKAR_LIPOPROTEIN"/>
    <property type="match status" value="1"/>
</dbReference>
<organism evidence="3 4">
    <name type="scientific">Actinobaculum massiliense ACS-171-V-Col2</name>
    <dbReference type="NCBI Taxonomy" id="883066"/>
    <lineage>
        <taxon>Bacteria</taxon>
        <taxon>Bacillati</taxon>
        <taxon>Actinomycetota</taxon>
        <taxon>Actinomycetes</taxon>
        <taxon>Actinomycetales</taxon>
        <taxon>Actinomycetaceae</taxon>
        <taxon>Actinobaculum</taxon>
    </lineage>
</organism>
<proteinExistence type="predicted"/>
<feature type="compositionally biased region" description="Low complexity" evidence="1">
    <location>
        <begin position="253"/>
        <end position="278"/>
    </location>
</feature>
<gene>
    <name evidence="3" type="ORF">HMPREF9233_00685</name>
</gene>
<name>K9EH02_9ACTO</name>
<dbReference type="RefSeq" id="WP_007000891.1">
    <property type="nucleotide sequence ID" value="NZ_JH992955.1"/>
</dbReference>
<evidence type="ECO:0000256" key="2">
    <source>
        <dbReference type="SAM" id="SignalP"/>
    </source>
</evidence>
<feature type="region of interest" description="Disordered" evidence="1">
    <location>
        <begin position="74"/>
        <end position="94"/>
    </location>
</feature>
<keyword evidence="2" id="KW-0732">Signal</keyword>
<comment type="caution">
    <text evidence="3">The sequence shown here is derived from an EMBL/GenBank/DDBJ whole genome shotgun (WGS) entry which is preliminary data.</text>
</comment>
<evidence type="ECO:0000313" key="4">
    <source>
        <dbReference type="Proteomes" id="UP000009888"/>
    </source>
</evidence>